<dbReference type="GO" id="GO:0005509">
    <property type="term" value="F:calcium ion binding"/>
    <property type="evidence" value="ECO:0007669"/>
    <property type="project" value="InterPro"/>
</dbReference>
<feature type="compositionally biased region" description="Acidic residues" evidence="3">
    <location>
        <begin position="75"/>
        <end position="91"/>
    </location>
</feature>
<sequence length="605" mass="63709">MTSNLNFVKALLAIALVALVGCGSGNNIPPDADGDGVEDALDWAPNDPTETADTDEDGIGDNGDTCPAVVNTEQTDTDGDGAGDACDDDQDGDELLNADDNCPLNANADQADSDVNGEGDACDPMPTTYAFINTYFSSEENSSVNYDDQTAEQVLISDMAYYMSSMLSDDGTKTEDAVKADLNFFVYGGDGEINKATLIGSYIADAANVSLKDADTYGDIAVDSSLYKKIAGGCGSGCGEVLALIDGEFFGWDLPDPEGNQIATPLLLVDDWIATQASLASDGGAVQVTDAEGVISSANVNTDAYGRNYGQLITNFLLGAVNFSQATNDYFITDFGSQLSTDDGGDSPNNFSSSEHAFDQAFGYYGAARDNLDYTDLEVQAENGREGWQYGYHDTDADGMIDLRGEYNFTYAKNCAELDAGSSAGPTPTDFSSEIMNSVIAARQIISNAANKATPDLSESENTKLQDHIKMASVVWEKCIAASAIHHVNGVIAGVGEYAGGAPSSLDNFEMVAKHWSDLKGLALSLQFSPVSPFRDSESSVNLDDLKTILQNIGDAPVLADGSQNGIATTGTAADAAYAYVGKLVFAREILQEAYGFSDANTLAW</sequence>
<reference evidence="5 6" key="1">
    <citation type="submission" date="2019-02" db="EMBL/GenBank/DDBJ databases">
        <title>Prokaryotic population dynamics and viral predation in marine succession experiment using metagenomics: the confinement effect.</title>
        <authorList>
            <person name="Haro-Moreno J.M."/>
            <person name="Rodriguez-Valera F."/>
            <person name="Lopez-Perez M."/>
        </authorList>
    </citation>
    <scope>NUCLEOTIDE SEQUENCE [LARGE SCALE GENOMIC DNA]</scope>
    <source>
        <strain evidence="5">MED-G170</strain>
    </source>
</reference>
<dbReference type="Proteomes" id="UP000315889">
    <property type="component" value="Unassembled WGS sequence"/>
</dbReference>
<feature type="chain" id="PRO_5021884615" description="DUF4856 domain-containing protein" evidence="4">
    <location>
        <begin position="21"/>
        <end position="605"/>
    </location>
</feature>
<dbReference type="InterPro" id="IPR003367">
    <property type="entry name" value="Thrombospondin_3-like_rpt"/>
</dbReference>
<keyword evidence="2" id="KW-0106">Calcium</keyword>
<dbReference type="EMBL" id="SHBP01000003">
    <property type="protein sequence ID" value="RZO20713.1"/>
    <property type="molecule type" value="Genomic_DNA"/>
</dbReference>
<dbReference type="Pfam" id="PF02412">
    <property type="entry name" value="TSP_3"/>
    <property type="match status" value="2"/>
</dbReference>
<comment type="caution">
    <text evidence="5">The sequence shown here is derived from an EMBL/GenBank/DDBJ whole genome shotgun (WGS) entry which is preliminary data.</text>
</comment>
<feature type="compositionally biased region" description="Acidic residues" evidence="3">
    <location>
        <begin position="50"/>
        <end position="59"/>
    </location>
</feature>
<dbReference type="InterPro" id="IPR017897">
    <property type="entry name" value="Thrombospondin_3_rpt"/>
</dbReference>
<dbReference type="PANTHER" id="PTHR10199">
    <property type="entry name" value="THROMBOSPONDIN"/>
    <property type="match status" value="1"/>
</dbReference>
<evidence type="ECO:0000313" key="6">
    <source>
        <dbReference type="Proteomes" id="UP000315889"/>
    </source>
</evidence>
<dbReference type="SUPFAM" id="SSF103647">
    <property type="entry name" value="TSP type-3 repeat"/>
    <property type="match status" value="1"/>
</dbReference>
<evidence type="ECO:0000313" key="5">
    <source>
        <dbReference type="EMBL" id="RZO20713.1"/>
    </source>
</evidence>
<feature type="compositionally biased region" description="Acidic residues" evidence="3">
    <location>
        <begin position="32"/>
        <end position="41"/>
    </location>
</feature>
<dbReference type="AlphaFoldDB" id="A0A520MHM7"/>
<dbReference type="Gene3D" id="4.10.1080.10">
    <property type="entry name" value="TSP type-3 repeat"/>
    <property type="match status" value="1"/>
</dbReference>
<keyword evidence="1 4" id="KW-0732">Signal</keyword>
<gene>
    <name evidence="5" type="ORF">EVB03_03100</name>
</gene>
<evidence type="ECO:0008006" key="7">
    <source>
        <dbReference type="Google" id="ProtNLM"/>
    </source>
</evidence>
<feature type="signal peptide" evidence="4">
    <location>
        <begin position="1"/>
        <end position="20"/>
    </location>
</feature>
<organism evidence="5 6">
    <name type="scientific">SAR92 clade bacterium</name>
    <dbReference type="NCBI Taxonomy" id="2315479"/>
    <lineage>
        <taxon>Bacteria</taxon>
        <taxon>Pseudomonadati</taxon>
        <taxon>Pseudomonadota</taxon>
        <taxon>Gammaproteobacteria</taxon>
        <taxon>Cellvibrionales</taxon>
        <taxon>Porticoccaceae</taxon>
        <taxon>SAR92 clade</taxon>
    </lineage>
</organism>
<evidence type="ECO:0000256" key="3">
    <source>
        <dbReference type="SAM" id="MobiDB-lite"/>
    </source>
</evidence>
<accession>A0A520MHM7</accession>
<dbReference type="PROSITE" id="PS51234">
    <property type="entry name" value="TSP3"/>
    <property type="match status" value="1"/>
</dbReference>
<dbReference type="GO" id="GO:0007155">
    <property type="term" value="P:cell adhesion"/>
    <property type="evidence" value="ECO:0007669"/>
    <property type="project" value="InterPro"/>
</dbReference>
<evidence type="ECO:0000256" key="4">
    <source>
        <dbReference type="SAM" id="SignalP"/>
    </source>
</evidence>
<name>A0A520MHM7_9GAMM</name>
<proteinExistence type="predicted"/>
<dbReference type="InterPro" id="IPR028974">
    <property type="entry name" value="TSP_type-3_rpt"/>
</dbReference>
<evidence type="ECO:0000256" key="1">
    <source>
        <dbReference type="ARBA" id="ARBA00022729"/>
    </source>
</evidence>
<protein>
    <recommendedName>
        <fullName evidence="7">DUF4856 domain-containing protein</fullName>
    </recommendedName>
</protein>
<feature type="region of interest" description="Disordered" evidence="3">
    <location>
        <begin position="30"/>
        <end position="91"/>
    </location>
</feature>
<evidence type="ECO:0000256" key="2">
    <source>
        <dbReference type="ARBA" id="ARBA00022837"/>
    </source>
</evidence>